<comment type="caution">
    <text evidence="2">The sequence shown here is derived from an EMBL/GenBank/DDBJ whole genome shotgun (WGS) entry which is preliminary data.</text>
</comment>
<feature type="domain" description="Helix-turn-helix" evidence="1">
    <location>
        <begin position="5"/>
        <end position="51"/>
    </location>
</feature>
<name>A0A370CHK7_9COXI</name>
<protein>
    <submittedName>
        <fullName evidence="2">DNA-binding protein</fullName>
    </submittedName>
</protein>
<keyword evidence="3" id="KW-1185">Reference proteome</keyword>
<dbReference type="InterPro" id="IPR010093">
    <property type="entry name" value="SinI_DNA-bd"/>
</dbReference>
<reference evidence="2 3" key="1">
    <citation type="journal article" date="2017" name="Int. J. Syst. Evol. Microbiol.">
        <title>Aquarickettsiella crustaci n. gen. n. sp. (Gammaproteobacteria: Legionellales: Coxiellaceae); a bacterial pathogen of the freshwater crustacean: Gammarus fossarum (Malacostraca: Amphipoda).</title>
        <authorList>
            <person name="Bojko J."/>
            <person name="Dunn A.M."/>
            <person name="Stebbing P.D."/>
            <person name="Van Aerle R."/>
            <person name="Bacela-Spychalska K."/>
            <person name="Bean T.P."/>
            <person name="Stentiford G.D."/>
        </authorList>
    </citation>
    <scope>NUCLEOTIDE SEQUENCE [LARGE SCALE GENOMIC DNA]</scope>
    <source>
        <strain evidence="2">RA15029</strain>
    </source>
</reference>
<dbReference type="Proteomes" id="UP000226429">
    <property type="component" value="Unassembled WGS sequence"/>
</dbReference>
<keyword evidence="2" id="KW-0238">DNA-binding</keyword>
<dbReference type="InterPro" id="IPR041657">
    <property type="entry name" value="HTH_17"/>
</dbReference>
<sequence length="102" mass="11663">MKTFNLEEAARFLKMSSGGLRRLAANKKISAAKPGRSWCFLEEDLVNYIRSLYDEPCNQVSQGVSNKRRKTIWHSTRETKFGGLTLPTTVREYKNLLGLPIK</sequence>
<dbReference type="Pfam" id="PF12728">
    <property type="entry name" value="HTH_17"/>
    <property type="match status" value="1"/>
</dbReference>
<proteinExistence type="predicted"/>
<organism evidence="2 3">
    <name type="scientific">Candidatus Aquirickettsiella gammari</name>
    <dbReference type="NCBI Taxonomy" id="2016198"/>
    <lineage>
        <taxon>Bacteria</taxon>
        <taxon>Pseudomonadati</taxon>
        <taxon>Pseudomonadota</taxon>
        <taxon>Gammaproteobacteria</taxon>
        <taxon>Legionellales</taxon>
        <taxon>Coxiellaceae</taxon>
        <taxon>Candidatus Aquirickettsiella</taxon>
    </lineage>
</organism>
<evidence type="ECO:0000313" key="2">
    <source>
        <dbReference type="EMBL" id="RDH40060.1"/>
    </source>
</evidence>
<dbReference type="NCBIfam" id="TIGR01764">
    <property type="entry name" value="excise"/>
    <property type="match status" value="1"/>
</dbReference>
<dbReference type="GO" id="GO:0003677">
    <property type="term" value="F:DNA binding"/>
    <property type="evidence" value="ECO:0007669"/>
    <property type="project" value="UniProtKB-KW"/>
</dbReference>
<evidence type="ECO:0000259" key="1">
    <source>
        <dbReference type="Pfam" id="PF12728"/>
    </source>
</evidence>
<reference evidence="2 3" key="2">
    <citation type="journal article" date="2018" name="J. Invertebr. Pathol.">
        <title>'Candidatus Aquirickettsiella gammari' (Gammaproteobacteria: Legionellales: Coxiellaceae): A bacterial pathogen of the freshwater crustacean Gammarus fossarum (Malacostraca: Amphipoda).</title>
        <authorList>
            <person name="Bojko J."/>
            <person name="Dunn A.M."/>
            <person name="Stebbing P.D."/>
            <person name="van Aerle R."/>
            <person name="Bacela-Spychalska K."/>
            <person name="Bean T.P."/>
            <person name="Urrutia A."/>
            <person name="Stentiford G.D."/>
        </authorList>
    </citation>
    <scope>NUCLEOTIDE SEQUENCE [LARGE SCALE GENOMIC DNA]</scope>
    <source>
        <strain evidence="2">RA15029</strain>
    </source>
</reference>
<gene>
    <name evidence="2" type="ORF">CFE62_005895</name>
</gene>
<dbReference type="EMBL" id="NMOS02000018">
    <property type="protein sequence ID" value="RDH40060.1"/>
    <property type="molecule type" value="Genomic_DNA"/>
</dbReference>
<evidence type="ECO:0000313" key="3">
    <source>
        <dbReference type="Proteomes" id="UP000226429"/>
    </source>
</evidence>
<dbReference type="AlphaFoldDB" id="A0A370CHK7"/>
<accession>A0A370CHK7</accession>